<feature type="transmembrane region" description="Helical" evidence="3">
    <location>
        <begin position="151"/>
        <end position="168"/>
    </location>
</feature>
<feature type="transmembrane region" description="Helical" evidence="3">
    <location>
        <begin position="276"/>
        <end position="300"/>
    </location>
</feature>
<feature type="compositionally biased region" description="Polar residues" evidence="2">
    <location>
        <begin position="33"/>
        <end position="43"/>
    </location>
</feature>
<evidence type="ECO:0000256" key="3">
    <source>
        <dbReference type="SAM" id="Phobius"/>
    </source>
</evidence>
<feature type="domain" description="Bacterial sugar transferase" evidence="4">
    <location>
        <begin position="274"/>
        <end position="457"/>
    </location>
</feature>
<organism evidence="5 6">
    <name type="scientific">Salinibacter ruber</name>
    <dbReference type="NCBI Taxonomy" id="146919"/>
    <lineage>
        <taxon>Bacteria</taxon>
        <taxon>Pseudomonadati</taxon>
        <taxon>Rhodothermota</taxon>
        <taxon>Rhodothermia</taxon>
        <taxon>Rhodothermales</taxon>
        <taxon>Salinibacteraceae</taxon>
        <taxon>Salinibacter</taxon>
    </lineage>
</organism>
<comment type="similarity">
    <text evidence="1">Belongs to the bacterial sugar transferase family.</text>
</comment>
<evidence type="ECO:0000259" key="4">
    <source>
        <dbReference type="Pfam" id="PF02397"/>
    </source>
</evidence>
<dbReference type="GO" id="GO:0016780">
    <property type="term" value="F:phosphotransferase activity, for other substituted phosphate groups"/>
    <property type="evidence" value="ECO:0007669"/>
    <property type="project" value="TreeGrafter"/>
</dbReference>
<sequence>MHRSFSILMKELSAPNIQEKASEISESEELQAENPSQKSSQSDPVRVSVALPPNRIIRTRQIWSKLLHAAALPVIVGGAAFWLESELSVTLLQQAWPVMALLAAAYVGAWVLNSKLERYPFLNQFEGALLSVSVTLLPAGGLFAAMPGSPINTLALLATLGSVGWYLADKFLHRYRNSSLLILPGGVSDRLFDLPGVSKEQKTQNKKRACDGIVADLHESISTHGQLLANQSMKGIPTYHAGYIYELLTARVLLGASCKASVDVWKRRYYPYVRRAVDLTLIILSLPLTLPIVALTAAAIRLESQGPVLFRQRRVGRKGETFQMVKFRSMYHGNPGEESDVFADEGDDRITRVGRFIRKFRIDEIPQFWNVIKGEMSLIGPRPEQAGLVEKFDDDVTLYENRHLVRPGITGWAQVLQGYVADEEGTRHKLEYDLYYVKHQSVTLDLLITYLTLKTIVTGFGAR</sequence>
<feature type="region of interest" description="Disordered" evidence="2">
    <location>
        <begin position="23"/>
        <end position="45"/>
    </location>
</feature>
<feature type="transmembrane region" description="Helical" evidence="3">
    <location>
        <begin position="125"/>
        <end position="145"/>
    </location>
</feature>
<comment type="caution">
    <text evidence="5">The sequence shown here is derived from an EMBL/GenBank/DDBJ whole genome shotgun (WGS) entry which is preliminary data.</text>
</comment>
<name>A0A9X2R5L2_9BACT</name>
<evidence type="ECO:0000313" key="6">
    <source>
        <dbReference type="Proteomes" id="UP001155034"/>
    </source>
</evidence>
<dbReference type="AlphaFoldDB" id="A0A9X2R5L2"/>
<evidence type="ECO:0000313" key="5">
    <source>
        <dbReference type="EMBL" id="MCS3864697.1"/>
    </source>
</evidence>
<dbReference type="PANTHER" id="PTHR30576">
    <property type="entry name" value="COLANIC BIOSYNTHESIS UDP-GLUCOSE LIPID CARRIER TRANSFERASE"/>
    <property type="match status" value="1"/>
</dbReference>
<feature type="transmembrane region" description="Helical" evidence="3">
    <location>
        <begin position="95"/>
        <end position="113"/>
    </location>
</feature>
<evidence type="ECO:0000256" key="1">
    <source>
        <dbReference type="ARBA" id="ARBA00006464"/>
    </source>
</evidence>
<evidence type="ECO:0000256" key="2">
    <source>
        <dbReference type="SAM" id="MobiDB-lite"/>
    </source>
</evidence>
<gene>
    <name evidence="5" type="ORF">GGP82_001243</name>
</gene>
<dbReference type="RefSeq" id="WP_251931606.1">
    <property type="nucleotide sequence ID" value="NZ_CALTSM010000031.1"/>
</dbReference>
<reference evidence="5" key="1">
    <citation type="submission" date="2022-08" db="EMBL/GenBank/DDBJ databases">
        <title>Genomic Encyclopedia of Type Strains, Phase V (KMG-V): Genome sequencing to study the core and pangenomes of soil and plant-associated prokaryotes.</title>
        <authorList>
            <person name="Whitman W."/>
        </authorList>
    </citation>
    <scope>NUCLEOTIDE SEQUENCE</scope>
    <source>
        <strain evidence="5">SP2016B</strain>
    </source>
</reference>
<accession>A0A9X2R5L2</accession>
<dbReference type="Proteomes" id="UP001155034">
    <property type="component" value="Unassembled WGS sequence"/>
</dbReference>
<dbReference type="InterPro" id="IPR003362">
    <property type="entry name" value="Bact_transf"/>
</dbReference>
<keyword evidence="3" id="KW-0472">Membrane</keyword>
<protein>
    <submittedName>
        <fullName evidence="5">Lipopolysaccharide/colanic/teichoic acid biosynthesis glycosyltransferase</fullName>
    </submittedName>
</protein>
<dbReference type="PANTHER" id="PTHR30576:SF0">
    <property type="entry name" value="UNDECAPRENYL-PHOSPHATE N-ACETYLGALACTOSAMINYL 1-PHOSPHATE TRANSFERASE-RELATED"/>
    <property type="match status" value="1"/>
</dbReference>
<dbReference type="EMBL" id="JANTYZ010000002">
    <property type="protein sequence ID" value="MCS3864697.1"/>
    <property type="molecule type" value="Genomic_DNA"/>
</dbReference>
<keyword evidence="3" id="KW-0812">Transmembrane</keyword>
<proteinExistence type="inferred from homology"/>
<dbReference type="Pfam" id="PF02397">
    <property type="entry name" value="Bac_transf"/>
    <property type="match status" value="1"/>
</dbReference>
<feature type="transmembrane region" description="Helical" evidence="3">
    <location>
        <begin position="66"/>
        <end position="83"/>
    </location>
</feature>
<keyword evidence="3" id="KW-1133">Transmembrane helix</keyword>